<feature type="transmembrane region" description="Helical" evidence="1">
    <location>
        <begin position="6"/>
        <end position="24"/>
    </location>
</feature>
<dbReference type="NCBIfam" id="NF047864">
    <property type="entry name" value="CBU_0592_membra"/>
    <property type="match status" value="1"/>
</dbReference>
<proteinExistence type="predicted"/>
<evidence type="ECO:0000259" key="2">
    <source>
        <dbReference type="Pfam" id="PF26604"/>
    </source>
</evidence>
<keyword evidence="4" id="KW-1185">Reference proteome</keyword>
<keyword evidence="1" id="KW-0472">Membrane</keyword>
<dbReference type="Proteomes" id="UP000198362">
    <property type="component" value="Unassembled WGS sequence"/>
</dbReference>
<feature type="transmembrane region" description="Helical" evidence="1">
    <location>
        <begin position="55"/>
        <end position="74"/>
    </location>
</feature>
<sequence length="91" mass="9594">MHILDLVEILGSLLILAGFAASQLNKLDAHSVPYLVLNIVGAGILAVIAAGQQSWGFLLLEGTWTIVSAVSLVARLTRRGDRPAPPPARQA</sequence>
<dbReference type="EMBL" id="FZPH01000018">
    <property type="protein sequence ID" value="SNT64841.1"/>
    <property type="molecule type" value="Genomic_DNA"/>
</dbReference>
<feature type="transmembrane region" description="Helical" evidence="1">
    <location>
        <begin position="31"/>
        <end position="49"/>
    </location>
</feature>
<dbReference type="OrthoDB" id="73992at2"/>
<evidence type="ECO:0000313" key="4">
    <source>
        <dbReference type="Proteomes" id="UP000198362"/>
    </source>
</evidence>
<gene>
    <name evidence="3" type="ORF">SAMN05421812_118104</name>
</gene>
<protein>
    <recommendedName>
        <fullName evidence="2">CBU-0592-like domain-containing protein</fullName>
    </recommendedName>
</protein>
<accession>A0A239PCQ7</accession>
<dbReference type="RefSeq" id="WP_089254638.1">
    <property type="nucleotide sequence ID" value="NZ_FZPH01000018.1"/>
</dbReference>
<dbReference type="InterPro" id="IPR058058">
    <property type="entry name" value="CBU_0592-like"/>
</dbReference>
<keyword evidence="1" id="KW-0812">Transmembrane</keyword>
<reference evidence="3 4" key="1">
    <citation type="submission" date="2017-06" db="EMBL/GenBank/DDBJ databases">
        <authorList>
            <person name="Kim H.J."/>
            <person name="Triplett B.A."/>
        </authorList>
    </citation>
    <scope>NUCLEOTIDE SEQUENCE [LARGE SCALE GENOMIC DNA]</scope>
    <source>
        <strain evidence="3 4">CGMCC 4.5593</strain>
    </source>
</reference>
<keyword evidence="1" id="KW-1133">Transmembrane helix</keyword>
<evidence type="ECO:0000256" key="1">
    <source>
        <dbReference type="SAM" id="Phobius"/>
    </source>
</evidence>
<feature type="domain" description="CBU-0592-like" evidence="2">
    <location>
        <begin position="5"/>
        <end position="79"/>
    </location>
</feature>
<evidence type="ECO:0000313" key="3">
    <source>
        <dbReference type="EMBL" id="SNT64841.1"/>
    </source>
</evidence>
<dbReference type="Pfam" id="PF26604">
    <property type="entry name" value="CBU_0592"/>
    <property type="match status" value="1"/>
</dbReference>
<name>A0A239PCQ7_9ACTN</name>
<dbReference type="AlphaFoldDB" id="A0A239PCQ7"/>
<organism evidence="3 4">
    <name type="scientific">Asanoa hainanensis</name>
    <dbReference type="NCBI Taxonomy" id="560556"/>
    <lineage>
        <taxon>Bacteria</taxon>
        <taxon>Bacillati</taxon>
        <taxon>Actinomycetota</taxon>
        <taxon>Actinomycetes</taxon>
        <taxon>Micromonosporales</taxon>
        <taxon>Micromonosporaceae</taxon>
        <taxon>Asanoa</taxon>
    </lineage>
</organism>